<dbReference type="PROSITE" id="PS51038">
    <property type="entry name" value="BAH"/>
    <property type="match status" value="2"/>
</dbReference>
<feature type="active site" evidence="9 10">
    <location>
        <position position="831"/>
    </location>
</feature>
<dbReference type="GO" id="GO:0044027">
    <property type="term" value="P:negative regulation of gene expression via chromosomal CpG island methylation"/>
    <property type="evidence" value="ECO:0007669"/>
    <property type="project" value="TreeGrafter"/>
</dbReference>
<evidence type="ECO:0000256" key="2">
    <source>
        <dbReference type="ARBA" id="ARBA00011975"/>
    </source>
</evidence>
<dbReference type="InterPro" id="IPR001025">
    <property type="entry name" value="BAH_dom"/>
</dbReference>
<dbReference type="AlphaFoldDB" id="F8NFE0"/>
<sequence>MPPRRRPTAYEISFPDEAQDGSGTDTSGTQSGRKRSLDGLSDQSVRGSKRRSLGSSRPLAVSHYHHQPNEIRETKDFVVFGEDPDEDDDGSKPVRSLSDFSIFDPNHDNEMVLLTALEEDDGVIDRHFEGAGIVAPIFENDEDEGQEDGLEEELEPQLILLGAILRYDFDFTKRDDPVYIETEHSWYQLKDPSRKYLRYLRSFLGSRRIVQLVISSALKEPNRVYKDFLQEFLTLDILGHPLEEKDLWAAVPDLSLALETIENPDRIAESPLIQHLQRKAPTALPRRAGPAATRIARPSFPKRPLHKLNGNLDLAVLRTENQNPTHVTPLIAQMATGYFKEHLIVIGPRPKPLSEAPTYDPLLRMRRFIERAAVEERPVHIQPEQRLKPRSRWLRCVQIGGVNYSLGDVVVVAIGQYENKKAPELPHPKDIPPKAHLADFFWFAKIIYLDGEHETMHVLWFEHSTKTVLQEISDPQELFLTDICNSLAFSLIVGKVTVHFPDPLTKLPTFKPQDFYCRLVYDCKTASFTDINARQASLAVNSAPPDNCPGCLLVEHRDQELYGKKITNGVAWHGVSYHINDFVLIKAKEGPCHVGHLTSISFPTRLRESDEPSVKVKLFGRMDKLGLRPHNIIKDERHLFATDDEMEVVLSDLLGLCFVYPHNSLPDPRAWLLAAPNHFFVRYHFPSLDVRSWNQRRDMEPHELLICKTCVQENLDKHNTLKEFMSNARRRPLRAFDPFGGSGAFGLGLEESGCIKVTHAVEISPSAARTMKRNCPDTTVYNQCANKILQWAIKKHEGLPVDRLKTIDNNKNLPPPLRPGDIDCIVAGFPCQPHSRLNMYQKANDLKSNLILNVLSWIDFLQPRYCIFENVRGFLQYNLKAHQVDEHKVAGGIEMGGLKFVMRVMIAMGYQVRVGLLQAAHYGTPQTRVRFFLVASKHGYPLPELPQPSHDFPLVDSLEIKFPNGHYVRPIKFMNGTAPHSYVSIDDAIHDLPLFDWSNPDRAGRSRQDPETRDDIKQVKCDKQKAWCGLRGQAVYRHEPRTAFQLWCRRKPTEDLQQYTRTYLPIKVKRVRSIPLKAKADYRDMPSALWEWQTANPGSAMARSGFRPGLYGRLDRSLWFQTTVTNVDPTAKQCRVLNPYCMRIVTVRELARSQGFPDYFTFYADGDNVITMHRQIGNAVPWPVSLALGRELRSALIKKWEADREGAMVMD</sequence>
<evidence type="ECO:0000313" key="14">
    <source>
        <dbReference type="EMBL" id="EGO31222.1"/>
    </source>
</evidence>
<dbReference type="InterPro" id="IPR029063">
    <property type="entry name" value="SAM-dependent_MTases_sf"/>
</dbReference>
<dbReference type="InterPro" id="IPR001525">
    <property type="entry name" value="C5_MeTfrase"/>
</dbReference>
<dbReference type="InterPro" id="IPR043151">
    <property type="entry name" value="BAH_sf"/>
</dbReference>
<dbReference type="GO" id="GO:0003682">
    <property type="term" value="F:chromatin binding"/>
    <property type="evidence" value="ECO:0007669"/>
    <property type="project" value="InterPro"/>
</dbReference>
<dbReference type="OrthoDB" id="5376140at2759"/>
<feature type="region of interest" description="Disordered" evidence="12">
    <location>
        <begin position="1"/>
        <end position="75"/>
    </location>
</feature>
<dbReference type="EMBL" id="GL945428">
    <property type="protein sequence ID" value="EGO31222.1"/>
    <property type="molecule type" value="Genomic_DNA"/>
</dbReference>
<evidence type="ECO:0000256" key="5">
    <source>
        <dbReference type="ARBA" id="ARBA00022691"/>
    </source>
</evidence>
<dbReference type="Pfam" id="PF00145">
    <property type="entry name" value="DNA_methylase"/>
    <property type="match status" value="1"/>
</dbReference>
<dbReference type="GO" id="GO:0006346">
    <property type="term" value="P:DNA methylation-dependent constitutive heterochromatin formation"/>
    <property type="evidence" value="ECO:0007669"/>
    <property type="project" value="InterPro"/>
</dbReference>
<dbReference type="KEGG" id="sla:SERLADRAFT_432870"/>
<dbReference type="Proteomes" id="UP000008064">
    <property type="component" value="Unassembled WGS sequence"/>
</dbReference>
<comment type="subcellular location">
    <subcellularLocation>
        <location evidence="1">Nucleus</location>
    </subcellularLocation>
</comment>
<name>F8NFE0_SERL9</name>
<dbReference type="InterPro" id="IPR050390">
    <property type="entry name" value="C5-Methyltransferase"/>
</dbReference>
<dbReference type="HOGENOM" id="CLU_008262_0_0_1"/>
<dbReference type="RefSeq" id="XP_007313106.1">
    <property type="nucleotide sequence ID" value="XM_007313044.1"/>
</dbReference>
<evidence type="ECO:0000256" key="6">
    <source>
        <dbReference type="ARBA" id="ARBA00022737"/>
    </source>
</evidence>
<dbReference type="InterPro" id="IPR022702">
    <property type="entry name" value="Cytosine_MeTrfase1_RFD"/>
</dbReference>
<dbReference type="SMART" id="SM00439">
    <property type="entry name" value="BAH"/>
    <property type="match status" value="2"/>
</dbReference>
<feature type="domain" description="BAH" evidence="13">
    <location>
        <begin position="402"/>
        <end position="532"/>
    </location>
</feature>
<gene>
    <name evidence="14" type="ORF">SERLADRAFT_432870</name>
</gene>
<evidence type="ECO:0000256" key="1">
    <source>
        <dbReference type="ARBA" id="ARBA00004123"/>
    </source>
</evidence>
<protein>
    <recommendedName>
        <fullName evidence="2">DNA (cytosine-5-)-methyltransferase</fullName>
        <ecNumber evidence="2">2.1.1.37</ecNumber>
    </recommendedName>
</protein>
<feature type="compositionally biased region" description="Low complexity" evidence="12">
    <location>
        <begin position="20"/>
        <end position="31"/>
    </location>
</feature>
<comment type="similarity">
    <text evidence="10 11">Belongs to the class I-like SAM-binding methyltransferase superfamily. C5-methyltransferase family.</text>
</comment>
<keyword evidence="8" id="KW-0539">Nucleus</keyword>
<keyword evidence="4 10" id="KW-0808">Transferase</keyword>
<dbReference type="GO" id="GO:0005634">
    <property type="term" value="C:nucleus"/>
    <property type="evidence" value="ECO:0007669"/>
    <property type="project" value="UniProtKB-SubCell"/>
</dbReference>
<proteinExistence type="inferred from homology"/>
<keyword evidence="7" id="KW-0238">DNA-binding</keyword>
<evidence type="ECO:0000256" key="4">
    <source>
        <dbReference type="ARBA" id="ARBA00022679"/>
    </source>
</evidence>
<dbReference type="PROSITE" id="PS51679">
    <property type="entry name" value="SAM_MT_C5"/>
    <property type="match status" value="1"/>
</dbReference>
<dbReference type="GO" id="GO:0032259">
    <property type="term" value="P:methylation"/>
    <property type="evidence" value="ECO:0007669"/>
    <property type="project" value="UniProtKB-KW"/>
</dbReference>
<dbReference type="SUPFAM" id="SSF53335">
    <property type="entry name" value="S-adenosyl-L-methionine-dependent methyltransferases"/>
    <property type="match status" value="1"/>
</dbReference>
<dbReference type="GO" id="GO:0003677">
    <property type="term" value="F:DNA binding"/>
    <property type="evidence" value="ECO:0007669"/>
    <property type="project" value="UniProtKB-KW"/>
</dbReference>
<dbReference type="Pfam" id="PF12047">
    <property type="entry name" value="DNMT1-RFD"/>
    <property type="match status" value="1"/>
</dbReference>
<dbReference type="Gene3D" id="3.90.120.10">
    <property type="entry name" value="DNA Methylase, subunit A, domain 2"/>
    <property type="match status" value="1"/>
</dbReference>
<dbReference type="PANTHER" id="PTHR10629:SF52">
    <property type="entry name" value="DNA (CYTOSINE-5)-METHYLTRANSFERASE 1"/>
    <property type="match status" value="1"/>
</dbReference>
<evidence type="ECO:0000256" key="7">
    <source>
        <dbReference type="ARBA" id="ARBA00023125"/>
    </source>
</evidence>
<evidence type="ECO:0000256" key="10">
    <source>
        <dbReference type="PROSITE-ProRule" id="PRU01016"/>
    </source>
</evidence>
<evidence type="ECO:0000259" key="13">
    <source>
        <dbReference type="PROSITE" id="PS51038"/>
    </source>
</evidence>
<evidence type="ECO:0000256" key="3">
    <source>
        <dbReference type="ARBA" id="ARBA00022603"/>
    </source>
</evidence>
<dbReference type="EC" id="2.1.1.37" evidence="2"/>
<dbReference type="Gene3D" id="2.30.30.490">
    <property type="match status" value="2"/>
</dbReference>
<keyword evidence="5 10" id="KW-0949">S-adenosyl-L-methionine</keyword>
<evidence type="ECO:0000256" key="9">
    <source>
        <dbReference type="PIRSR" id="PIRSR037404-1"/>
    </source>
</evidence>
<keyword evidence="3 10" id="KW-0489">Methyltransferase</keyword>
<evidence type="ECO:0000256" key="11">
    <source>
        <dbReference type="RuleBase" id="RU000416"/>
    </source>
</evidence>
<keyword evidence="6" id="KW-0677">Repeat</keyword>
<dbReference type="Gene3D" id="3.40.50.150">
    <property type="entry name" value="Vaccinia Virus protein VP39"/>
    <property type="match status" value="1"/>
</dbReference>
<dbReference type="PANTHER" id="PTHR10629">
    <property type="entry name" value="CYTOSINE-SPECIFIC METHYLTRANSFERASE"/>
    <property type="match status" value="1"/>
</dbReference>
<feature type="domain" description="BAH" evidence="13">
    <location>
        <begin position="575"/>
        <end position="696"/>
    </location>
</feature>
<dbReference type="Pfam" id="PF01426">
    <property type="entry name" value="BAH"/>
    <property type="match status" value="1"/>
</dbReference>
<accession>F8NFE0</accession>
<evidence type="ECO:0000256" key="8">
    <source>
        <dbReference type="ARBA" id="ARBA00023242"/>
    </source>
</evidence>
<dbReference type="GeneID" id="18814073"/>
<dbReference type="GO" id="GO:0003886">
    <property type="term" value="F:DNA (cytosine-5-)-methyltransferase activity"/>
    <property type="evidence" value="ECO:0007669"/>
    <property type="project" value="UniProtKB-EC"/>
</dbReference>
<evidence type="ECO:0000256" key="12">
    <source>
        <dbReference type="SAM" id="MobiDB-lite"/>
    </source>
</evidence>
<reference evidence="14" key="1">
    <citation type="submission" date="2011-04" db="EMBL/GenBank/DDBJ databases">
        <title>Evolution of plant cell wall degrading machinery underlies the functional diversity of forest fungi.</title>
        <authorList>
            <consortium name="US DOE Joint Genome Institute (JGI-PGF)"/>
            <person name="Eastwood D.C."/>
            <person name="Floudas D."/>
            <person name="Binder M."/>
            <person name="Majcherczyk A."/>
            <person name="Schneider P."/>
            <person name="Aerts A."/>
            <person name="Asiegbu F.O."/>
            <person name="Baker S.E."/>
            <person name="Barry K."/>
            <person name="Bendiksby M."/>
            <person name="Blumentritt M."/>
            <person name="Coutinho P.M."/>
            <person name="Cullen D."/>
            <person name="Cullen D."/>
            <person name="Gathman A."/>
            <person name="Goodell B."/>
            <person name="Henrissat B."/>
            <person name="Ihrmark K."/>
            <person name="Kauserud H."/>
            <person name="Kohler A."/>
            <person name="LaButti K."/>
            <person name="Lapidus A."/>
            <person name="Lavin J.L."/>
            <person name="Lee Y.-H."/>
            <person name="Lindquist E."/>
            <person name="Lilly W."/>
            <person name="Lucas S."/>
            <person name="Morin E."/>
            <person name="Murat C."/>
            <person name="Oguiza J.A."/>
            <person name="Park J."/>
            <person name="Pisabarro A.G."/>
            <person name="Riley R."/>
            <person name="Rosling A."/>
            <person name="Salamov A."/>
            <person name="Schmidt O."/>
            <person name="Schmutz J."/>
            <person name="Skrede I."/>
            <person name="Stenlid J."/>
            <person name="Wiebenga A."/>
            <person name="Xie X."/>
            <person name="Kues U."/>
            <person name="Hibbett D.S."/>
            <person name="Hoffmeister D."/>
            <person name="Hogberg N."/>
            <person name="Martin F."/>
            <person name="Grigoriev I.V."/>
            <person name="Watkinson S.C."/>
        </authorList>
    </citation>
    <scope>NUCLEOTIDE SEQUENCE</scope>
    <source>
        <strain evidence="14">S7.9</strain>
    </source>
</reference>
<organism>
    <name type="scientific">Serpula lacrymans var. lacrymans (strain S7.9)</name>
    <name type="common">Dry rot fungus</name>
    <dbReference type="NCBI Taxonomy" id="578457"/>
    <lineage>
        <taxon>Eukaryota</taxon>
        <taxon>Fungi</taxon>
        <taxon>Dikarya</taxon>
        <taxon>Basidiomycota</taxon>
        <taxon>Agaricomycotina</taxon>
        <taxon>Agaricomycetes</taxon>
        <taxon>Agaricomycetidae</taxon>
        <taxon>Boletales</taxon>
        <taxon>Coniophorineae</taxon>
        <taxon>Serpulaceae</taxon>
        <taxon>Serpula</taxon>
    </lineage>
</organism>
<dbReference type="PRINTS" id="PR00105">
    <property type="entry name" value="C5METTRFRASE"/>
</dbReference>
<dbReference type="NCBIfam" id="TIGR00675">
    <property type="entry name" value="dcm"/>
    <property type="match status" value="1"/>
</dbReference>